<dbReference type="EMBL" id="JAPUFD010000013">
    <property type="protein sequence ID" value="MDI1490992.1"/>
    <property type="molecule type" value="Genomic_DNA"/>
</dbReference>
<dbReference type="InterPro" id="IPR036420">
    <property type="entry name" value="BRCT_dom_sf"/>
</dbReference>
<feature type="compositionally biased region" description="Low complexity" evidence="1">
    <location>
        <begin position="32"/>
        <end position="61"/>
    </location>
</feature>
<feature type="region of interest" description="Disordered" evidence="1">
    <location>
        <begin position="957"/>
        <end position="976"/>
    </location>
</feature>
<feature type="compositionally biased region" description="Polar residues" evidence="1">
    <location>
        <begin position="393"/>
        <end position="403"/>
    </location>
</feature>
<feature type="region of interest" description="Disordered" evidence="1">
    <location>
        <begin position="1"/>
        <end position="630"/>
    </location>
</feature>
<keyword evidence="3" id="KW-1185">Reference proteome</keyword>
<protein>
    <recommendedName>
        <fullName evidence="4">BRCT domain-containing protein</fullName>
    </recommendedName>
</protein>
<feature type="compositionally biased region" description="Basic and acidic residues" evidence="1">
    <location>
        <begin position="99"/>
        <end position="117"/>
    </location>
</feature>
<gene>
    <name evidence="2" type="ORF">OHK93_002197</name>
</gene>
<feature type="compositionally biased region" description="Basic and acidic residues" evidence="1">
    <location>
        <begin position="271"/>
        <end position="281"/>
    </location>
</feature>
<feature type="region of interest" description="Disordered" evidence="1">
    <location>
        <begin position="864"/>
        <end position="906"/>
    </location>
</feature>
<feature type="compositionally biased region" description="Polar residues" evidence="1">
    <location>
        <begin position="874"/>
        <end position="891"/>
    </location>
</feature>
<comment type="caution">
    <text evidence="2">The sequence shown here is derived from an EMBL/GenBank/DDBJ whole genome shotgun (WGS) entry which is preliminary data.</text>
</comment>
<feature type="region of interest" description="Disordered" evidence="1">
    <location>
        <begin position="646"/>
        <end position="678"/>
    </location>
</feature>
<dbReference type="PANTHER" id="PTHR14625">
    <property type="entry name" value="MICROCEPHALIN"/>
    <property type="match status" value="1"/>
</dbReference>
<name>A0AA43QR28_9LECA</name>
<dbReference type="GO" id="GO:0000278">
    <property type="term" value="P:mitotic cell cycle"/>
    <property type="evidence" value="ECO:0007669"/>
    <property type="project" value="TreeGrafter"/>
</dbReference>
<feature type="compositionally biased region" description="Polar residues" evidence="1">
    <location>
        <begin position="501"/>
        <end position="531"/>
    </location>
</feature>
<evidence type="ECO:0008006" key="4">
    <source>
        <dbReference type="Google" id="ProtNLM"/>
    </source>
</evidence>
<dbReference type="Gene3D" id="3.40.50.10190">
    <property type="entry name" value="BRCT domain"/>
    <property type="match status" value="1"/>
</dbReference>
<feature type="compositionally biased region" description="Acidic residues" evidence="1">
    <location>
        <begin position="87"/>
        <end position="98"/>
    </location>
</feature>
<organism evidence="2 3">
    <name type="scientific">Ramalina farinacea</name>
    <dbReference type="NCBI Taxonomy" id="258253"/>
    <lineage>
        <taxon>Eukaryota</taxon>
        <taxon>Fungi</taxon>
        <taxon>Dikarya</taxon>
        <taxon>Ascomycota</taxon>
        <taxon>Pezizomycotina</taxon>
        <taxon>Lecanoromycetes</taxon>
        <taxon>OSLEUM clade</taxon>
        <taxon>Lecanoromycetidae</taxon>
        <taxon>Lecanorales</taxon>
        <taxon>Lecanorineae</taxon>
        <taxon>Ramalinaceae</taxon>
        <taxon>Ramalina</taxon>
    </lineage>
</organism>
<proteinExistence type="predicted"/>
<feature type="compositionally biased region" description="Low complexity" evidence="1">
    <location>
        <begin position="197"/>
        <end position="218"/>
    </location>
</feature>
<dbReference type="InterPro" id="IPR022047">
    <property type="entry name" value="Microcephalin-like"/>
</dbReference>
<feature type="compositionally biased region" description="Low complexity" evidence="1">
    <location>
        <begin position="959"/>
        <end position="976"/>
    </location>
</feature>
<evidence type="ECO:0000313" key="2">
    <source>
        <dbReference type="EMBL" id="MDI1490992.1"/>
    </source>
</evidence>
<feature type="compositionally biased region" description="Polar residues" evidence="1">
    <location>
        <begin position="430"/>
        <end position="440"/>
    </location>
</feature>
<dbReference type="AlphaFoldDB" id="A0AA43QR28"/>
<evidence type="ECO:0000313" key="3">
    <source>
        <dbReference type="Proteomes" id="UP001161017"/>
    </source>
</evidence>
<reference evidence="2" key="1">
    <citation type="journal article" date="2023" name="Genome Biol. Evol.">
        <title>First Whole Genome Sequence and Flow Cytometry Genome Size Data for the Lichen-Forming Fungus Ramalina farinacea (Ascomycota).</title>
        <authorList>
            <person name="Llewellyn T."/>
            <person name="Mian S."/>
            <person name="Hill R."/>
            <person name="Leitch I.J."/>
            <person name="Gaya E."/>
        </authorList>
    </citation>
    <scope>NUCLEOTIDE SEQUENCE</scope>
    <source>
        <strain evidence="2">LIQ254RAFAR</strain>
    </source>
</reference>
<sequence length="1017" mass="108565">MPPKAAVPAKRKQTEEMDTSPPKRVTRARSAKVPTKSTEPTTKSTTKAKSIAACSKASTAATKKKTGPPPKATAPAKTMRKTRAEDDTAVEDEAVEEVPEAKDEENPRVDDEAVEQKKTRKGAAKATETEPMPSAPKSKRAQTKAPARQSAKDAAVTTRSRPKRGAALCEQQEATEEPEASTENPSELEPVKKTTRGRAAATSARAKTKAAAAKATGATKKKVQFQEDHDKENIPIEVKSGPKKSAMKTTGMKAKPVRKATATRATTRGKKATEQTEKETSPVKAKSMPLSPKKVDQVAKISSGSEDELAGGKSPVRAMSMSPVKIPKSPVKLPENSKNSPPDEEVVPSSPTRPITMNMDASPARRPPQSPFKGGMKCSPIKGMFSPMKRPELSTSQVLSPSKHSLLRESPKKGLAIADATYSDHEVSKAVTSNKTSLLQESPRKGRLGESFKMINLAPSQNSLKGSLLQSPARRPPSSPFKSLAKSSPIKSKIGEAGSRASHTLTDLTSVDNTDTGTPHTDILSSEAQETSIEEPGVSLYQAESEAPSSPALASSPEDPQTYDDIDLFAPCNQEQQQEDTNPESPPIMDDDDGAELQEVPNPTNIGDDDPMDTSEDAISPHDNMEAAPLPMSSMSWRRISGLSQLSEDELASPDKKYAPTPLRKTLTETSHASDTPDLFQNDMSFGCLVDGMNSWTASSPDKKRPSRQQRGIFSLANGQTPMVPEPTDAAGLDTDTASDEAAKQSFFEEDPVVMNAEKAFSMAEAEAEESYDTALLKASMESQASQEYGDENVVPEEAELLRTEQDATEGPITCTPAKLVNGPREVCTVSKVPLRPSSDDSPLKIPRKRSKSLGGALAVLTESPDHDHVVPQQPATPQLASTIPPQTPSSGLRLASETPRRSGRRSLEVSKVLKGAIVYVDVHTTEGADASGIFVDLLTQMGARCVKQWTWQPGADLNNSVNGSTSPSGSPVGGTVSAGKIGITHVVYKDGGKRTLEKVRMTSGVVLCVGVGWVLE</sequence>
<feature type="compositionally biased region" description="Acidic residues" evidence="1">
    <location>
        <begin position="607"/>
        <end position="616"/>
    </location>
</feature>
<dbReference type="Proteomes" id="UP001161017">
    <property type="component" value="Unassembled WGS sequence"/>
</dbReference>
<feature type="compositionally biased region" description="Polar residues" evidence="1">
    <location>
        <begin position="458"/>
        <end position="470"/>
    </location>
</feature>
<evidence type="ECO:0000256" key="1">
    <source>
        <dbReference type="SAM" id="MobiDB-lite"/>
    </source>
</evidence>
<feature type="compositionally biased region" description="Low complexity" evidence="1">
    <location>
        <begin position="543"/>
        <end position="558"/>
    </location>
</feature>
<accession>A0AA43QR28</accession>
<dbReference type="PANTHER" id="PTHR14625:SF3">
    <property type="entry name" value="MICROCEPHALIN"/>
    <property type="match status" value="1"/>
</dbReference>
<feature type="compositionally biased region" description="Basic and acidic residues" evidence="1">
    <location>
        <begin position="224"/>
        <end position="234"/>
    </location>
</feature>